<organism evidence="8 9">
    <name type="scientific">Yanghanlia caeni</name>
    <dbReference type="NCBI Taxonomy" id="3064283"/>
    <lineage>
        <taxon>Bacteria</taxon>
        <taxon>Pseudomonadati</taxon>
        <taxon>Pseudomonadota</taxon>
        <taxon>Betaproteobacteria</taxon>
        <taxon>Burkholderiales</taxon>
        <taxon>Alcaligenaceae</taxon>
        <taxon>Yanghanlia</taxon>
    </lineage>
</organism>
<dbReference type="PRINTS" id="PR00118">
    <property type="entry name" value="BLACTAMASEA"/>
</dbReference>
<dbReference type="EMBL" id="JAUZQE010000055">
    <property type="protein sequence ID" value="MDR4127108.1"/>
    <property type="molecule type" value="Genomic_DNA"/>
</dbReference>
<evidence type="ECO:0000256" key="5">
    <source>
        <dbReference type="ARBA" id="ARBA00023251"/>
    </source>
</evidence>
<keyword evidence="4 6" id="KW-0378">Hydrolase</keyword>
<protein>
    <recommendedName>
        <fullName evidence="3 6">Beta-lactamase</fullName>
        <ecNumber evidence="3 6">3.5.2.6</ecNumber>
    </recommendedName>
</protein>
<keyword evidence="9" id="KW-1185">Reference proteome</keyword>
<dbReference type="InterPro" id="IPR023650">
    <property type="entry name" value="Beta-lactam_class-A_AS"/>
</dbReference>
<sequence length="314" mass="34182">MQVPLWKQASTHSLWRRGTLRRAHILAVLLFCVCAIHSPPARSEENLILEAARQAEKQLDARVGVAIYDTGSGASWQYRANERFPMTSTFKVLACGALLARADNGLEDLNRSVQIRPTDFVAYSPVTEGWSDQHVPLYKLCEATLLTSDNTAANKVLEALGGPHEVTAFLRSIGDEVTRLDRWETQLNEATPGDARDTTTPAAIATSLRKLVLGDVLSLSAKTTLTQWLVDNKVGGPLLRAGIPADWQIADRTGAGGHGSRGIVAVVWPPDHAPMTVAVYITQTRAAMEQRNEAIASIGSALAETLRLKRETSR</sequence>
<dbReference type="Proteomes" id="UP001232156">
    <property type="component" value="Unassembled WGS sequence"/>
</dbReference>
<evidence type="ECO:0000256" key="3">
    <source>
        <dbReference type="ARBA" id="ARBA00012865"/>
    </source>
</evidence>
<dbReference type="PROSITE" id="PS00146">
    <property type="entry name" value="BETA_LACTAMASE_A"/>
    <property type="match status" value="1"/>
</dbReference>
<dbReference type="RefSeq" id="WP_347287656.1">
    <property type="nucleotide sequence ID" value="NZ_JAUZQE010000055.1"/>
</dbReference>
<dbReference type="GO" id="GO:0008800">
    <property type="term" value="F:beta-lactamase activity"/>
    <property type="evidence" value="ECO:0007669"/>
    <property type="project" value="UniProtKB-EC"/>
</dbReference>
<comment type="similarity">
    <text evidence="2 6">Belongs to the class-A beta-lactamase family.</text>
</comment>
<dbReference type="PANTHER" id="PTHR35333:SF3">
    <property type="entry name" value="BETA-LACTAMASE-TYPE TRANSPEPTIDASE FOLD CONTAINING PROTEIN"/>
    <property type="match status" value="1"/>
</dbReference>
<evidence type="ECO:0000259" key="7">
    <source>
        <dbReference type="Pfam" id="PF13354"/>
    </source>
</evidence>
<dbReference type="NCBIfam" id="NF033103">
    <property type="entry name" value="bla_class_A"/>
    <property type="match status" value="1"/>
</dbReference>
<accession>A0ABU1D9I3</accession>
<feature type="domain" description="Beta-lactamase class A catalytic" evidence="7">
    <location>
        <begin position="64"/>
        <end position="280"/>
    </location>
</feature>
<dbReference type="InterPro" id="IPR045155">
    <property type="entry name" value="Beta-lactam_cat"/>
</dbReference>
<dbReference type="Gene3D" id="3.40.710.10">
    <property type="entry name" value="DD-peptidase/beta-lactamase superfamily"/>
    <property type="match status" value="1"/>
</dbReference>
<dbReference type="InterPro" id="IPR000871">
    <property type="entry name" value="Beta-lactam_class-A"/>
</dbReference>
<evidence type="ECO:0000313" key="8">
    <source>
        <dbReference type="EMBL" id="MDR4127108.1"/>
    </source>
</evidence>
<dbReference type="PANTHER" id="PTHR35333">
    <property type="entry name" value="BETA-LACTAMASE"/>
    <property type="match status" value="1"/>
</dbReference>
<keyword evidence="5 6" id="KW-0046">Antibiotic resistance</keyword>
<evidence type="ECO:0000256" key="2">
    <source>
        <dbReference type="ARBA" id="ARBA00009009"/>
    </source>
</evidence>
<evidence type="ECO:0000313" key="9">
    <source>
        <dbReference type="Proteomes" id="UP001232156"/>
    </source>
</evidence>
<proteinExistence type="inferred from homology"/>
<dbReference type="EC" id="3.5.2.6" evidence="3 6"/>
<dbReference type="InterPro" id="IPR012338">
    <property type="entry name" value="Beta-lactam/transpept-like"/>
</dbReference>
<reference evidence="8 9" key="1">
    <citation type="submission" date="2023-08" db="EMBL/GenBank/DDBJ databases">
        <title>Alcaligenaceae gen. nov., a novel taxon isolated from the sludge of Yixing Pesticide Factory.</title>
        <authorList>
            <person name="Ruan L."/>
        </authorList>
    </citation>
    <scope>NUCLEOTIDE SEQUENCE [LARGE SCALE GENOMIC DNA]</scope>
    <source>
        <strain evidence="8 9">LG-2</strain>
    </source>
</reference>
<dbReference type="Pfam" id="PF13354">
    <property type="entry name" value="Beta-lactamase2"/>
    <property type="match status" value="1"/>
</dbReference>
<comment type="catalytic activity">
    <reaction evidence="1 6">
        <text>a beta-lactam + H2O = a substituted beta-amino acid</text>
        <dbReference type="Rhea" id="RHEA:20401"/>
        <dbReference type="ChEBI" id="CHEBI:15377"/>
        <dbReference type="ChEBI" id="CHEBI:35627"/>
        <dbReference type="ChEBI" id="CHEBI:140347"/>
        <dbReference type="EC" id="3.5.2.6"/>
    </reaction>
</comment>
<dbReference type="SUPFAM" id="SSF56601">
    <property type="entry name" value="beta-lactamase/transpeptidase-like"/>
    <property type="match status" value="1"/>
</dbReference>
<gene>
    <name evidence="8" type="primary">bla</name>
    <name evidence="8" type="ORF">Q8947_14095</name>
</gene>
<comment type="caution">
    <text evidence="8">The sequence shown here is derived from an EMBL/GenBank/DDBJ whole genome shotgun (WGS) entry which is preliminary data.</text>
</comment>
<evidence type="ECO:0000256" key="6">
    <source>
        <dbReference type="RuleBase" id="RU361140"/>
    </source>
</evidence>
<name>A0ABU1D9I3_9BURK</name>
<evidence type="ECO:0000256" key="4">
    <source>
        <dbReference type="ARBA" id="ARBA00022801"/>
    </source>
</evidence>
<evidence type="ECO:0000256" key="1">
    <source>
        <dbReference type="ARBA" id="ARBA00001526"/>
    </source>
</evidence>